<organism evidence="4 5">
    <name type="scientific">Sphingomonas changbaiensis NBRC 104936</name>
    <dbReference type="NCBI Taxonomy" id="1219043"/>
    <lineage>
        <taxon>Bacteria</taxon>
        <taxon>Pseudomonadati</taxon>
        <taxon>Pseudomonadota</taxon>
        <taxon>Alphaproteobacteria</taxon>
        <taxon>Sphingomonadales</taxon>
        <taxon>Sphingomonadaceae</taxon>
        <taxon>Sphingomonas</taxon>
    </lineage>
</organism>
<dbReference type="Gene3D" id="2.60.120.1440">
    <property type="match status" value="1"/>
</dbReference>
<dbReference type="InterPro" id="IPR006860">
    <property type="entry name" value="FecR"/>
</dbReference>
<evidence type="ECO:0000313" key="5">
    <source>
        <dbReference type="Proteomes" id="UP000033202"/>
    </source>
</evidence>
<name>A0A0E9MND9_9SPHN</name>
<dbReference type="PANTHER" id="PTHR38731">
    <property type="entry name" value="LIPL45-RELATED LIPOPROTEIN-RELATED"/>
    <property type="match status" value="1"/>
</dbReference>
<evidence type="ECO:0000313" key="4">
    <source>
        <dbReference type="EMBL" id="GAO38926.1"/>
    </source>
</evidence>
<evidence type="ECO:0000256" key="1">
    <source>
        <dbReference type="SAM" id="MobiDB-lite"/>
    </source>
</evidence>
<feature type="compositionally biased region" description="Basic and acidic residues" evidence="1">
    <location>
        <begin position="428"/>
        <end position="483"/>
    </location>
</feature>
<dbReference type="PANTHER" id="PTHR38731:SF3">
    <property type="entry name" value="BLL6125 PROTEIN"/>
    <property type="match status" value="1"/>
</dbReference>
<gene>
    <name evidence="4" type="ORF">SCH01S_21_01130</name>
</gene>
<keyword evidence="5" id="KW-1185">Reference proteome</keyword>
<proteinExistence type="predicted"/>
<dbReference type="EMBL" id="BBWU01000021">
    <property type="protein sequence ID" value="GAO38926.1"/>
    <property type="molecule type" value="Genomic_DNA"/>
</dbReference>
<sequence length="579" mass="57873">MTHFRLTALALATVASSPLMANDLDWRISEASGNVQLLHAGLSKVAARGGLVEPGDTIVTGRGARAVVTRGEEYLMVAPSSQLRLPAAEQSGAVTKIFQDFGNVVFMIKKKMTPHFSVSTPYLAAVVKGTTFSVSVTDTGTSVQVIEGAVDVATADGGAHDLLKPGAVAMVNAMDRFRLRIEGDGAARTITSPAIPAAGTTPQLPPAPSAPATVAPAPTVTANAAPRQDVITTAIFEKPVSLAETTGGLVNGTIGDDVQAQFAMVGEGSHAAADTIHAAAASVAATEVASHAETARMEASATVADASAAAKAAEQAASVAEQSNKAAADAAAAKAASDAASAAAAAKANEAAQLARAAAAEAAHAADETAARQAQEAAAMAAAAEAQRAADAAKQNALDAAAIDAANKAAKEAAEQAQRASDQAAQAEADRVAREAARQDAQKQAEQTAKDAAKAAQEAMDRSAEKAARDAAKAADDAAREQAKQLADAAKAAEKAASDAADRAAKEAEKAAKDAEKAAQDAMKVDTPVDMAGDPRGNGPGSPPDKGNNGQGKSGKDAGPLDNLKDVLSSQGKGGKGKN</sequence>
<dbReference type="Pfam" id="PF04773">
    <property type="entry name" value="FecR"/>
    <property type="match status" value="1"/>
</dbReference>
<accession>A0A0E9MND9</accession>
<feature type="compositionally biased region" description="Low complexity" evidence="1">
    <location>
        <begin position="415"/>
        <end position="427"/>
    </location>
</feature>
<dbReference type="OrthoDB" id="7210929at2"/>
<evidence type="ECO:0000259" key="3">
    <source>
        <dbReference type="Pfam" id="PF04773"/>
    </source>
</evidence>
<feature type="domain" description="FecR protein" evidence="3">
    <location>
        <begin position="56"/>
        <end position="150"/>
    </location>
</feature>
<feature type="signal peptide" evidence="2">
    <location>
        <begin position="1"/>
        <end position="21"/>
    </location>
</feature>
<feature type="compositionally biased region" description="Basic and acidic residues" evidence="1">
    <location>
        <begin position="491"/>
        <end position="519"/>
    </location>
</feature>
<protein>
    <recommendedName>
        <fullName evidence="3">FecR protein domain-containing protein</fullName>
    </recommendedName>
</protein>
<dbReference type="Proteomes" id="UP000033202">
    <property type="component" value="Unassembled WGS sequence"/>
</dbReference>
<dbReference type="AlphaFoldDB" id="A0A0E9MND9"/>
<comment type="caution">
    <text evidence="4">The sequence shown here is derived from an EMBL/GenBank/DDBJ whole genome shotgun (WGS) entry which is preliminary data.</text>
</comment>
<feature type="chain" id="PRO_5002429475" description="FecR protein domain-containing protein" evidence="2">
    <location>
        <begin position="22"/>
        <end position="579"/>
    </location>
</feature>
<reference evidence="4 5" key="1">
    <citation type="submission" date="2015-04" db="EMBL/GenBank/DDBJ databases">
        <title>Whole genome shotgun sequence of Sphingomonas changbaiensis NBRC 104936.</title>
        <authorList>
            <person name="Katano-Makiyama Y."/>
            <person name="Hosoyama A."/>
            <person name="Hashimoto M."/>
            <person name="Noguchi M."/>
            <person name="Tsuchikane K."/>
            <person name="Ohji S."/>
            <person name="Yamazoe A."/>
            <person name="Ichikawa N."/>
            <person name="Kimura A."/>
            <person name="Fujita N."/>
        </authorList>
    </citation>
    <scope>NUCLEOTIDE SEQUENCE [LARGE SCALE GENOMIC DNA]</scope>
    <source>
        <strain evidence="4 5">NBRC 104936</strain>
    </source>
</reference>
<feature type="region of interest" description="Disordered" evidence="1">
    <location>
        <begin position="413"/>
        <end position="579"/>
    </location>
</feature>
<keyword evidence="2" id="KW-0732">Signal</keyword>
<evidence type="ECO:0000256" key="2">
    <source>
        <dbReference type="SAM" id="SignalP"/>
    </source>
</evidence>
<feature type="region of interest" description="Disordered" evidence="1">
    <location>
        <begin position="195"/>
        <end position="214"/>
    </location>
</feature>
<dbReference type="STRING" id="1219043.SCH01S_21_01130"/>